<gene>
    <name evidence="2" type="ORF">ACFFTU_33355</name>
</gene>
<proteinExistence type="predicted"/>
<evidence type="ECO:0000256" key="1">
    <source>
        <dbReference type="SAM" id="SignalP"/>
    </source>
</evidence>
<evidence type="ECO:0000313" key="3">
    <source>
        <dbReference type="Proteomes" id="UP001589718"/>
    </source>
</evidence>
<dbReference type="RefSeq" id="WP_345219570.1">
    <property type="nucleotide sequence ID" value="NZ_BAAAXE010000002.1"/>
</dbReference>
<keyword evidence="1" id="KW-0732">Signal</keyword>
<feature type="signal peptide" evidence="1">
    <location>
        <begin position="1"/>
        <end position="31"/>
    </location>
</feature>
<dbReference type="EMBL" id="JBHMCR010000024">
    <property type="protein sequence ID" value="MFB9524832.1"/>
    <property type="molecule type" value="Genomic_DNA"/>
</dbReference>
<protein>
    <submittedName>
        <fullName evidence="2">Peptidase inhibitor family I36 protein</fullName>
    </submittedName>
</protein>
<reference evidence="2 3" key="1">
    <citation type="submission" date="2024-09" db="EMBL/GenBank/DDBJ databases">
        <authorList>
            <person name="Sun Q."/>
            <person name="Mori K."/>
        </authorList>
    </citation>
    <scope>NUCLEOTIDE SEQUENCE [LARGE SCALE GENOMIC DNA]</scope>
    <source>
        <strain evidence="2 3">JCM 4362</strain>
    </source>
</reference>
<keyword evidence="3" id="KW-1185">Reference proteome</keyword>
<name>A0ABV5PNQ3_STRCM</name>
<dbReference type="Pfam" id="PF03995">
    <property type="entry name" value="Inhibitor_I36"/>
    <property type="match status" value="1"/>
</dbReference>
<feature type="chain" id="PRO_5046044174" evidence="1">
    <location>
        <begin position="32"/>
        <end position="129"/>
    </location>
</feature>
<sequence>MPLHLRALAAVPVTVSALFAASLALAPAAAAEPNPPGCEKEYFCVYAGEGQTGQLLVKTKGNWTGNVAARSVFNNGIAYPNADHIQLTWTYNGGTYEECLHYNPGPDQPYKLNFAEGTAVTKAVWRGEC</sequence>
<evidence type="ECO:0000313" key="2">
    <source>
        <dbReference type="EMBL" id="MFB9524832.1"/>
    </source>
</evidence>
<dbReference type="Proteomes" id="UP001589718">
    <property type="component" value="Unassembled WGS sequence"/>
</dbReference>
<accession>A0ABV5PNQ3</accession>
<comment type="caution">
    <text evidence="2">The sequence shown here is derived from an EMBL/GenBank/DDBJ whole genome shotgun (WGS) entry which is preliminary data.</text>
</comment>
<organism evidence="2 3">
    <name type="scientific">Streptomyces cremeus</name>
    <dbReference type="NCBI Taxonomy" id="66881"/>
    <lineage>
        <taxon>Bacteria</taxon>
        <taxon>Bacillati</taxon>
        <taxon>Actinomycetota</taxon>
        <taxon>Actinomycetes</taxon>
        <taxon>Kitasatosporales</taxon>
        <taxon>Streptomycetaceae</taxon>
        <taxon>Streptomyces</taxon>
    </lineage>
</organism>